<feature type="compositionally biased region" description="Low complexity" evidence="1">
    <location>
        <begin position="478"/>
        <end position="498"/>
    </location>
</feature>
<comment type="caution">
    <text evidence="2">The sequence shown here is derived from an EMBL/GenBank/DDBJ whole genome shotgun (WGS) entry which is preliminary data.</text>
</comment>
<dbReference type="Proteomes" id="UP000002748">
    <property type="component" value="Unassembled WGS sequence"/>
</dbReference>
<gene>
    <name evidence="2" type="ORF">A1Q1_00560</name>
</gene>
<evidence type="ECO:0000313" key="2">
    <source>
        <dbReference type="EMBL" id="EJT50093.1"/>
    </source>
</evidence>
<dbReference type="VEuPathDB" id="FungiDB:A1Q1_00560"/>
<name>J5R0P9_TRIAS</name>
<dbReference type="HOGENOM" id="CLU_434247_0_0_1"/>
<evidence type="ECO:0000313" key="3">
    <source>
        <dbReference type="Proteomes" id="UP000002748"/>
    </source>
</evidence>
<dbReference type="RefSeq" id="XP_014181350.1">
    <property type="nucleotide sequence ID" value="XM_014325875.1"/>
</dbReference>
<feature type="region of interest" description="Disordered" evidence="1">
    <location>
        <begin position="474"/>
        <end position="535"/>
    </location>
</feature>
<sequence length="630" mass="72541">MGYIDYSRPNYRYCSWGEDEEFDYDFDYEDRFVVDHNTGRRLRRWHETLYLKLSTSVRYDKIGVSFSMDQGKRDSYMCFAPEESIDTAIAYLAKEEREEDICIEEPVYFERVPDGEDGSSDDSFWQHIDRKPWLGAIMEGFSQRLIKDLSIDREEPPLKDEIDDMWPPTGEEIDETCDAYCFELLPIAGSDPLGLQMLSCRLRWGPDWHEQDYTKMTDEYIAVKLNRSLADVIRLMAGLLDIRLDSTVHILQIRDSYGKELRTYNRLEDWFRLGWTKAHLVAHISQPNYNWARRVNGCDIDDDLDDEYDFSDKRLWSETFYMELTVERDTVRAAFLKYEEAEIIRGRARHIQSATLKEGTGSCSALAQHWARLWRATPAASSKSSAALDLVQVEAEWEDEPDDMEPYSAQYISEECDIYRLEFERDDNLLRHDKFLVRVRLRSVSHCAPEDIEPDPDEYMAFRPDRLVHDMLSAPEMTTTTSPPRRSSRARSSVSRYTPATAPSAALVGKVTRPRKTVKAAAKPKTTKTTKAPKAKATPTVEGVLLFRLSPSCETFDITWSEAAYGQGLSLRGGESLDEVVRMFCRLTETKPVGKIKFLDIDGEVLDADTELGDAMGDEEGWVKAVFKAT</sequence>
<dbReference type="AlphaFoldDB" id="J5R0P9"/>
<dbReference type="GeneID" id="25984074"/>
<feature type="compositionally biased region" description="Basic residues" evidence="1">
    <location>
        <begin position="525"/>
        <end position="534"/>
    </location>
</feature>
<reference evidence="2 3" key="1">
    <citation type="journal article" date="2012" name="Eukaryot. Cell">
        <title>Draft genome sequence of CBS 2479, the standard type strain of Trichosporon asahii.</title>
        <authorList>
            <person name="Yang R.Y."/>
            <person name="Li H.T."/>
            <person name="Zhu H."/>
            <person name="Zhou G.P."/>
            <person name="Wang M."/>
            <person name="Wang L."/>
        </authorList>
    </citation>
    <scope>NUCLEOTIDE SEQUENCE [LARGE SCALE GENOMIC DNA]</scope>
    <source>
        <strain evidence="3">ATCC 90039 / CBS 2479 / JCM 2466 / KCTC 7840 / NCYC 2677 / UAMH 7654</strain>
    </source>
</reference>
<accession>J5R0P9</accession>
<organism evidence="2 3">
    <name type="scientific">Trichosporon asahii var. asahii (strain ATCC 90039 / CBS 2479 / JCM 2466 / KCTC 7840 / NBRC 103889/ NCYC 2677 / UAMH 7654)</name>
    <name type="common">Yeast</name>
    <dbReference type="NCBI Taxonomy" id="1186058"/>
    <lineage>
        <taxon>Eukaryota</taxon>
        <taxon>Fungi</taxon>
        <taxon>Dikarya</taxon>
        <taxon>Basidiomycota</taxon>
        <taxon>Agaricomycotina</taxon>
        <taxon>Tremellomycetes</taxon>
        <taxon>Trichosporonales</taxon>
        <taxon>Trichosporonaceae</taxon>
        <taxon>Trichosporon</taxon>
    </lineage>
</organism>
<proteinExistence type="predicted"/>
<dbReference type="KEGG" id="tasa:A1Q1_00560"/>
<dbReference type="EMBL" id="ALBS01000126">
    <property type="protein sequence ID" value="EJT50093.1"/>
    <property type="molecule type" value="Genomic_DNA"/>
</dbReference>
<evidence type="ECO:0000256" key="1">
    <source>
        <dbReference type="SAM" id="MobiDB-lite"/>
    </source>
</evidence>
<protein>
    <submittedName>
        <fullName evidence="2">Uncharacterized protein</fullName>
    </submittedName>
</protein>